<evidence type="ECO:0000313" key="2">
    <source>
        <dbReference type="Proteomes" id="UP001148838"/>
    </source>
</evidence>
<protein>
    <submittedName>
        <fullName evidence="1">Uncharacterized protein</fullName>
    </submittedName>
</protein>
<accession>A0ABQ8TGI6</accession>
<organism evidence="1 2">
    <name type="scientific">Periplaneta americana</name>
    <name type="common">American cockroach</name>
    <name type="synonym">Blatta americana</name>
    <dbReference type="NCBI Taxonomy" id="6978"/>
    <lineage>
        <taxon>Eukaryota</taxon>
        <taxon>Metazoa</taxon>
        <taxon>Ecdysozoa</taxon>
        <taxon>Arthropoda</taxon>
        <taxon>Hexapoda</taxon>
        <taxon>Insecta</taxon>
        <taxon>Pterygota</taxon>
        <taxon>Neoptera</taxon>
        <taxon>Polyneoptera</taxon>
        <taxon>Dictyoptera</taxon>
        <taxon>Blattodea</taxon>
        <taxon>Blattoidea</taxon>
        <taxon>Blattidae</taxon>
        <taxon>Blattinae</taxon>
        <taxon>Periplaneta</taxon>
    </lineage>
</organism>
<name>A0ABQ8TGI6_PERAM</name>
<sequence length="96" mass="10839">MLPIEVVNNPVGTRYPRCFTVAVVVRKSFSTCPALAARARRQGQKIRVDITGLKECSEESMVKCKRKTSNSWTENDMQKAIKGFREEEANVMLLSC</sequence>
<reference evidence="1 2" key="1">
    <citation type="journal article" date="2022" name="Allergy">
        <title>Genome assembly and annotation of Periplaneta americana reveal a comprehensive cockroach allergen profile.</title>
        <authorList>
            <person name="Wang L."/>
            <person name="Xiong Q."/>
            <person name="Saelim N."/>
            <person name="Wang L."/>
            <person name="Nong W."/>
            <person name="Wan A.T."/>
            <person name="Shi M."/>
            <person name="Liu X."/>
            <person name="Cao Q."/>
            <person name="Hui J.H.L."/>
            <person name="Sookrung N."/>
            <person name="Leung T.F."/>
            <person name="Tungtrongchitr A."/>
            <person name="Tsui S.K.W."/>
        </authorList>
    </citation>
    <scope>NUCLEOTIDE SEQUENCE [LARGE SCALE GENOMIC DNA]</scope>
    <source>
        <strain evidence="1">PWHHKU_190912</strain>
    </source>
</reference>
<proteinExistence type="predicted"/>
<comment type="caution">
    <text evidence="1">The sequence shown here is derived from an EMBL/GenBank/DDBJ whole genome shotgun (WGS) entry which is preliminary data.</text>
</comment>
<keyword evidence="2" id="KW-1185">Reference proteome</keyword>
<evidence type="ECO:0000313" key="1">
    <source>
        <dbReference type="EMBL" id="KAJ4445053.1"/>
    </source>
</evidence>
<gene>
    <name evidence="1" type="ORF">ANN_06852</name>
</gene>
<dbReference type="EMBL" id="JAJSOF020000011">
    <property type="protein sequence ID" value="KAJ4445053.1"/>
    <property type="molecule type" value="Genomic_DNA"/>
</dbReference>
<dbReference type="Proteomes" id="UP001148838">
    <property type="component" value="Unassembled WGS sequence"/>
</dbReference>